<name>X1THD4_9ZZZZ</name>
<protein>
    <submittedName>
        <fullName evidence="1">Uncharacterized protein</fullName>
    </submittedName>
</protein>
<comment type="caution">
    <text evidence="1">The sequence shown here is derived from an EMBL/GenBank/DDBJ whole genome shotgun (WGS) entry which is preliminary data.</text>
</comment>
<feature type="non-terminal residue" evidence="1">
    <location>
        <position position="80"/>
    </location>
</feature>
<dbReference type="AlphaFoldDB" id="X1THD4"/>
<evidence type="ECO:0000313" key="1">
    <source>
        <dbReference type="EMBL" id="GAI90781.1"/>
    </source>
</evidence>
<organism evidence="1">
    <name type="scientific">marine sediment metagenome</name>
    <dbReference type="NCBI Taxonomy" id="412755"/>
    <lineage>
        <taxon>unclassified sequences</taxon>
        <taxon>metagenomes</taxon>
        <taxon>ecological metagenomes</taxon>
    </lineage>
</organism>
<proteinExistence type="predicted"/>
<sequence>MIEGKIIWTLKELEELGKVLELGERPFAEITADRGTKEQVSEISKVNGHIKHIVVYLPPGVFDLVWVSIFLNEVPLVRGV</sequence>
<dbReference type="EMBL" id="BARW01016415">
    <property type="protein sequence ID" value="GAI90781.1"/>
    <property type="molecule type" value="Genomic_DNA"/>
</dbReference>
<reference evidence="1" key="1">
    <citation type="journal article" date="2014" name="Front. Microbiol.">
        <title>High frequency of phylogenetically diverse reductive dehalogenase-homologous genes in deep subseafloor sedimentary metagenomes.</title>
        <authorList>
            <person name="Kawai M."/>
            <person name="Futagami T."/>
            <person name="Toyoda A."/>
            <person name="Takaki Y."/>
            <person name="Nishi S."/>
            <person name="Hori S."/>
            <person name="Arai W."/>
            <person name="Tsubouchi T."/>
            <person name="Morono Y."/>
            <person name="Uchiyama I."/>
            <person name="Ito T."/>
            <person name="Fujiyama A."/>
            <person name="Inagaki F."/>
            <person name="Takami H."/>
        </authorList>
    </citation>
    <scope>NUCLEOTIDE SEQUENCE</scope>
    <source>
        <strain evidence="1">Expedition CK06-06</strain>
    </source>
</reference>
<gene>
    <name evidence="1" type="ORF">S12H4_28594</name>
</gene>
<accession>X1THD4</accession>